<dbReference type="EMBL" id="BARV01001778">
    <property type="protein sequence ID" value="GAI00051.1"/>
    <property type="molecule type" value="Genomic_DNA"/>
</dbReference>
<proteinExistence type="predicted"/>
<dbReference type="AlphaFoldDB" id="X1L2E3"/>
<comment type="caution">
    <text evidence="1">The sequence shown here is derived from an EMBL/GenBank/DDBJ whole genome shotgun (WGS) entry which is preliminary data.</text>
</comment>
<evidence type="ECO:0000313" key="1">
    <source>
        <dbReference type="EMBL" id="GAI00051.1"/>
    </source>
</evidence>
<sequence>MKHNESELTESQLKDDTSNLGKSILHLKYKQAGFLFGEGYTVGCIIGVMTIAEIRGKISDTGINLSERMEDLLTSDIFGCMRYLPPEKILLPFLDTACSLHGNPFTIPDGIIKIHYSFWPWLKLPDRIPCEPDVVLGLETEGCTVHVALVEAKYYSGLSSEEDERPEPNDQLARELDNLDAVSPLDLGWKPELHIVSRTLLFVTQDMGIPRSLLAQSLAEYKRKRNRDGDVFWASWRFLPFILEQNLERENSPENVAVLEDMLRLLLRKELTMFHGVMPVTEYFTLPEFYQVSPRRYSWPDMPESMIVDYKFEVIKDD</sequence>
<gene>
    <name evidence="1" type="ORF">S06H3_04938</name>
</gene>
<protein>
    <submittedName>
        <fullName evidence="1">Uncharacterized protein</fullName>
    </submittedName>
</protein>
<reference evidence="1" key="1">
    <citation type="journal article" date="2014" name="Front. Microbiol.">
        <title>High frequency of phylogenetically diverse reductive dehalogenase-homologous genes in deep subseafloor sedimentary metagenomes.</title>
        <authorList>
            <person name="Kawai M."/>
            <person name="Futagami T."/>
            <person name="Toyoda A."/>
            <person name="Takaki Y."/>
            <person name="Nishi S."/>
            <person name="Hori S."/>
            <person name="Arai W."/>
            <person name="Tsubouchi T."/>
            <person name="Morono Y."/>
            <person name="Uchiyama I."/>
            <person name="Ito T."/>
            <person name="Fujiyama A."/>
            <person name="Inagaki F."/>
            <person name="Takami H."/>
        </authorList>
    </citation>
    <scope>NUCLEOTIDE SEQUENCE</scope>
    <source>
        <strain evidence="1">Expedition CK06-06</strain>
    </source>
</reference>
<name>X1L2E3_9ZZZZ</name>
<organism evidence="1">
    <name type="scientific">marine sediment metagenome</name>
    <dbReference type="NCBI Taxonomy" id="412755"/>
    <lineage>
        <taxon>unclassified sequences</taxon>
        <taxon>metagenomes</taxon>
        <taxon>ecological metagenomes</taxon>
    </lineage>
</organism>
<accession>X1L2E3</accession>